<organism evidence="1 2">
    <name type="scientific">Candidatus Eisenbergiella merdigallinarum</name>
    <dbReference type="NCBI Taxonomy" id="2838552"/>
    <lineage>
        <taxon>Bacteria</taxon>
        <taxon>Bacillati</taxon>
        <taxon>Bacillota</taxon>
        <taxon>Clostridia</taxon>
        <taxon>Lachnospirales</taxon>
        <taxon>Lachnospiraceae</taxon>
        <taxon>Eisenbergiella</taxon>
    </lineage>
</organism>
<evidence type="ECO:0000313" key="1">
    <source>
        <dbReference type="EMBL" id="HJB90016.1"/>
    </source>
</evidence>
<reference evidence="1" key="2">
    <citation type="submission" date="2021-04" db="EMBL/GenBank/DDBJ databases">
        <authorList>
            <person name="Gilroy R."/>
        </authorList>
    </citation>
    <scope>NUCLEOTIDE SEQUENCE</scope>
    <source>
        <strain evidence="1">USAMLcec3-2134</strain>
    </source>
</reference>
<comment type="caution">
    <text evidence="1">The sequence shown here is derived from an EMBL/GenBank/DDBJ whole genome shotgun (WGS) entry which is preliminary data.</text>
</comment>
<evidence type="ECO:0000313" key="2">
    <source>
        <dbReference type="Proteomes" id="UP000886883"/>
    </source>
</evidence>
<dbReference type="EMBL" id="DWXE01000004">
    <property type="protein sequence ID" value="HJB90016.1"/>
    <property type="molecule type" value="Genomic_DNA"/>
</dbReference>
<dbReference type="AlphaFoldDB" id="A0A9D2MQ93"/>
<gene>
    <name evidence="1" type="ORF">H9763_00925</name>
</gene>
<reference evidence="1" key="1">
    <citation type="journal article" date="2021" name="PeerJ">
        <title>Extensive microbial diversity within the chicken gut microbiome revealed by metagenomics and culture.</title>
        <authorList>
            <person name="Gilroy R."/>
            <person name="Ravi A."/>
            <person name="Getino M."/>
            <person name="Pursley I."/>
            <person name="Horton D.L."/>
            <person name="Alikhan N.F."/>
            <person name="Baker D."/>
            <person name="Gharbi K."/>
            <person name="Hall N."/>
            <person name="Watson M."/>
            <person name="Adriaenssens E.M."/>
            <person name="Foster-Nyarko E."/>
            <person name="Jarju S."/>
            <person name="Secka A."/>
            <person name="Antonio M."/>
            <person name="Oren A."/>
            <person name="Chaudhuri R.R."/>
            <person name="La Ragione R."/>
            <person name="Hildebrand F."/>
            <person name="Pallen M.J."/>
        </authorList>
    </citation>
    <scope>NUCLEOTIDE SEQUENCE</scope>
    <source>
        <strain evidence="1">USAMLcec3-2134</strain>
    </source>
</reference>
<proteinExistence type="predicted"/>
<name>A0A9D2MQ93_9FIRM</name>
<dbReference type="GO" id="GO:0005198">
    <property type="term" value="F:structural molecule activity"/>
    <property type="evidence" value="ECO:0007669"/>
    <property type="project" value="InterPro"/>
</dbReference>
<accession>A0A9D2MQ93</accession>
<dbReference type="Pfam" id="PF06152">
    <property type="entry name" value="Phage_min_cap2"/>
    <property type="match status" value="1"/>
</dbReference>
<dbReference type="Proteomes" id="UP000886883">
    <property type="component" value="Unassembled WGS sequence"/>
</dbReference>
<sequence>MTNLENQQAAEPIDLLYQDLEEVLMRNIIRHLRDYEQPIDSDEWLMKKLAEIGKLNQENLQLIARYSGISQTAALRMLEAVSESVLAEVEPCFRHVVRDGLADLAVTAEKSRNMRRVMKGLQKQAKETLNLCNTTMLYKARDAYRELVQVTAEKAQEYLDLMNRGAAEVVTGAQSRQQVLRQTIRRFNDKGIPAFVDRAGRNWTPEAYVNMAMRTTARNVADQVQEARCRDYGITLVQIDSHSGARPKCAKDQGKIFDLSNGEGETTDLRGKKIHYYPWSSSSYGEPDGILGINCGHHRWPFIPGVNARRYFPTEDMEENDRLYRQTQNQRALERDVRRQKRECMLFDELGDNEAFMQASEKLKEKEQILSSYVEKHEDLHRRKDREQVVGFDKRIAAKAVSAGKNKGGE</sequence>
<protein>
    <submittedName>
        <fullName evidence="1">Phage minor capsid protein</fullName>
    </submittedName>
</protein>
<dbReference type="InterPro" id="IPR009319">
    <property type="entry name" value="Phage_A118_VSP1"/>
</dbReference>